<dbReference type="EMBL" id="CQPD01000006">
    <property type="protein sequence ID" value="CNT76397.1"/>
    <property type="molecule type" value="Genomic_DNA"/>
</dbReference>
<gene>
    <name evidence="1" type="ORF">ERS008207_00873</name>
</gene>
<dbReference type="Proteomes" id="UP000042394">
    <property type="component" value="Unassembled WGS sequence"/>
</dbReference>
<dbReference type="AlphaFoldDB" id="A0A655BT39"/>
<sequence>MNVISDNQFAHERFHRAARHRNIRAFEQRQHPQHVAQGLLRRLVAGGRGDRFHFQFRGGEGENEGDRVIMTRIAINNNGQCHCGSL</sequence>
<evidence type="ECO:0000313" key="1">
    <source>
        <dbReference type="EMBL" id="CNT76397.1"/>
    </source>
</evidence>
<accession>A0A655BT39</accession>
<organism evidence="1 2">
    <name type="scientific">Salmonella enterica subsp. enterica serovar Bovismorbificans</name>
    <dbReference type="NCBI Taxonomy" id="58097"/>
    <lineage>
        <taxon>Bacteria</taxon>
        <taxon>Pseudomonadati</taxon>
        <taxon>Pseudomonadota</taxon>
        <taxon>Gammaproteobacteria</taxon>
        <taxon>Enterobacterales</taxon>
        <taxon>Enterobacteriaceae</taxon>
        <taxon>Salmonella</taxon>
    </lineage>
</organism>
<name>A0A655BT39_SALET</name>
<reference evidence="1 2" key="1">
    <citation type="submission" date="2015-03" db="EMBL/GenBank/DDBJ databases">
        <authorList>
            <consortium name="Pathogen Informatics"/>
        </authorList>
    </citation>
    <scope>NUCLEOTIDE SEQUENCE [LARGE SCALE GENOMIC DNA]</scope>
    <source>
        <strain evidence="1 2">D4891</strain>
    </source>
</reference>
<protein>
    <submittedName>
        <fullName evidence="1">Uncharacterized protein</fullName>
    </submittedName>
</protein>
<evidence type="ECO:0000313" key="2">
    <source>
        <dbReference type="Proteomes" id="UP000042394"/>
    </source>
</evidence>
<proteinExistence type="predicted"/>